<feature type="transmembrane region" description="Helical" evidence="6">
    <location>
        <begin position="32"/>
        <end position="50"/>
    </location>
</feature>
<dbReference type="Pfam" id="PF13567">
    <property type="entry name" value="DUF4131"/>
    <property type="match status" value="1"/>
</dbReference>
<keyword evidence="3 6" id="KW-0812">Transmembrane</keyword>
<dbReference type="InterPro" id="IPR025405">
    <property type="entry name" value="DUF4131"/>
</dbReference>
<keyword evidence="10" id="KW-1185">Reference proteome</keyword>
<evidence type="ECO:0000256" key="2">
    <source>
        <dbReference type="ARBA" id="ARBA00022475"/>
    </source>
</evidence>
<dbReference type="EMBL" id="JAABLM010000005">
    <property type="protein sequence ID" value="NBL64582.1"/>
    <property type="molecule type" value="Genomic_DNA"/>
</dbReference>
<evidence type="ECO:0000313" key="10">
    <source>
        <dbReference type="Proteomes" id="UP000798602"/>
    </source>
</evidence>
<dbReference type="InterPro" id="IPR052159">
    <property type="entry name" value="Competence_DNA_uptake"/>
</dbReference>
<keyword evidence="2" id="KW-1003">Cell membrane</keyword>
<name>A0ABW9Z7N7_9FLAO</name>
<evidence type="ECO:0000259" key="8">
    <source>
        <dbReference type="Pfam" id="PF13567"/>
    </source>
</evidence>
<dbReference type="InterPro" id="IPR004477">
    <property type="entry name" value="ComEC_N"/>
</dbReference>
<feature type="domain" description="DUF4131" evidence="8">
    <location>
        <begin position="35"/>
        <end position="185"/>
    </location>
</feature>
<organism evidence="9 10">
    <name type="scientific">Flavobacterium ichthyis</name>
    <dbReference type="NCBI Taxonomy" id="2698827"/>
    <lineage>
        <taxon>Bacteria</taxon>
        <taxon>Pseudomonadati</taxon>
        <taxon>Bacteroidota</taxon>
        <taxon>Flavobacteriia</taxon>
        <taxon>Flavobacteriales</taxon>
        <taxon>Flavobacteriaceae</taxon>
        <taxon>Flavobacterium</taxon>
    </lineage>
</organism>
<evidence type="ECO:0000259" key="7">
    <source>
        <dbReference type="Pfam" id="PF03772"/>
    </source>
</evidence>
<feature type="transmembrane region" description="Helical" evidence="6">
    <location>
        <begin position="445"/>
        <end position="465"/>
    </location>
</feature>
<dbReference type="RefSeq" id="WP_166536410.1">
    <property type="nucleotide sequence ID" value="NZ_JAABLM010000005.1"/>
</dbReference>
<dbReference type="PANTHER" id="PTHR30619:SF1">
    <property type="entry name" value="RECOMBINATION PROTEIN 2"/>
    <property type="match status" value="1"/>
</dbReference>
<feature type="transmembrane region" description="Helical" evidence="6">
    <location>
        <begin position="7"/>
        <end position="26"/>
    </location>
</feature>
<comment type="subcellular location">
    <subcellularLocation>
        <location evidence="1">Cell membrane</location>
        <topology evidence="1">Multi-pass membrane protein</topology>
    </subcellularLocation>
</comment>
<feature type="transmembrane region" description="Helical" evidence="6">
    <location>
        <begin position="283"/>
        <end position="300"/>
    </location>
</feature>
<feature type="transmembrane region" description="Helical" evidence="6">
    <location>
        <begin position="57"/>
        <end position="77"/>
    </location>
</feature>
<reference evidence="10" key="1">
    <citation type="submission" date="2020-01" db="EMBL/GenBank/DDBJ databases">
        <title>Sphingomonas sp. strain CSW-10.</title>
        <authorList>
            <person name="Chen W.-M."/>
        </authorList>
    </citation>
    <scope>NUCLEOTIDE SEQUENCE [LARGE SCALE GENOMIC DNA]</scope>
    <source>
        <strain evidence="10">NST-5</strain>
    </source>
</reference>
<evidence type="ECO:0000313" key="9">
    <source>
        <dbReference type="EMBL" id="NBL64582.1"/>
    </source>
</evidence>
<feature type="transmembrane region" description="Helical" evidence="6">
    <location>
        <begin position="477"/>
        <end position="497"/>
    </location>
</feature>
<evidence type="ECO:0000256" key="3">
    <source>
        <dbReference type="ARBA" id="ARBA00022692"/>
    </source>
</evidence>
<evidence type="ECO:0000256" key="5">
    <source>
        <dbReference type="ARBA" id="ARBA00023136"/>
    </source>
</evidence>
<evidence type="ECO:0000256" key="6">
    <source>
        <dbReference type="SAM" id="Phobius"/>
    </source>
</evidence>
<comment type="caution">
    <text evidence="9">The sequence shown here is derived from an EMBL/GenBank/DDBJ whole genome shotgun (WGS) entry which is preliminary data.</text>
</comment>
<gene>
    <name evidence="9" type="ORF">GV828_05130</name>
</gene>
<protein>
    <submittedName>
        <fullName evidence="9">DUF4131 domain-containing protein</fullName>
    </submittedName>
</protein>
<feature type="transmembrane region" description="Helical" evidence="6">
    <location>
        <begin position="503"/>
        <end position="523"/>
    </location>
</feature>
<keyword evidence="4 6" id="KW-1133">Transmembrane helix</keyword>
<accession>A0ABW9Z7N7</accession>
<feature type="domain" description="ComEC/Rec2-related protein" evidence="7">
    <location>
        <begin position="229"/>
        <end position="498"/>
    </location>
</feature>
<dbReference type="Proteomes" id="UP000798602">
    <property type="component" value="Unassembled WGS sequence"/>
</dbReference>
<feature type="transmembrane region" description="Helical" evidence="6">
    <location>
        <begin position="335"/>
        <end position="362"/>
    </location>
</feature>
<proteinExistence type="predicted"/>
<evidence type="ECO:0000256" key="4">
    <source>
        <dbReference type="ARBA" id="ARBA00022989"/>
    </source>
</evidence>
<feature type="transmembrane region" description="Helical" evidence="6">
    <location>
        <begin position="382"/>
        <end position="405"/>
    </location>
</feature>
<keyword evidence="5 6" id="KW-0472">Membrane</keyword>
<dbReference type="Pfam" id="PF03772">
    <property type="entry name" value="Competence"/>
    <property type="match status" value="1"/>
</dbReference>
<sequence length="673" mass="76845">MKVLKFPLARITVCFILGLSAAFFTTPSPEKSLNFAGISVILLSLVFLLNRKYSIPHLYGIAAGFTFFIFGFSAFSIHSEHFYQNHFSHFVKDEKQVFKLRIREQLKNSVSGSRFVTEAVQVGKIQTEGKLLLTINRPSKEIKIGDEFFAVGKFLPHRKTTNPYQFDYGNYLQNKSISGQIFLEETFLINTGETKRDFYFYAANFRAKIINNLRKSGFNPDALAVLSALILGQQQEISKEILQDYQFAGAVHILSVSGLHVGCLMLIITFILKPLPNTRFYHFFRLLFVIGFLWIFALIAGFSPSVVRSVVMFSFVAVGQFSIRKTNLLHTLLVSMLLILLFKPSFLVDVGFQLSYSALFFIAWLQPKFDTFWQPENKIVKYFYQIITVSFAAQLGTLPFCLYYFHQFPGLFLVTNLVILPIIGFIMGLGLFVMILAFFDLIWNPLSLILETSILWMNKIIHLIASVDTFLFKEIHFNLIMLFASVFVVFAIGFWIQKHSFKNMATAMTSIFVFQIVCLFTVFDSKNKNETIVFSDRKNLILAENNGSEVTIKSRDSVNEKSLNFAIKPYTIATVSKIKSYEKFKNVVFSQHQKILVLDSTSVASGLIKSDILIVSHSPKLNFERILATTKPKVVIADASNYKNFVERLSQTCEKAKIPFHSIYEKGFYTIVE</sequence>
<dbReference type="NCBIfam" id="TIGR00360">
    <property type="entry name" value="ComEC_N-term"/>
    <property type="match status" value="1"/>
</dbReference>
<evidence type="ECO:0000256" key="1">
    <source>
        <dbReference type="ARBA" id="ARBA00004651"/>
    </source>
</evidence>
<feature type="transmembrane region" description="Helical" evidence="6">
    <location>
        <begin position="417"/>
        <end position="439"/>
    </location>
</feature>
<dbReference type="PANTHER" id="PTHR30619">
    <property type="entry name" value="DNA INTERNALIZATION/COMPETENCE PROTEIN COMEC/REC2"/>
    <property type="match status" value="1"/>
</dbReference>
<feature type="transmembrane region" description="Helical" evidence="6">
    <location>
        <begin position="247"/>
        <end position="271"/>
    </location>
</feature>